<feature type="region of interest" description="Disordered" evidence="1">
    <location>
        <begin position="352"/>
        <end position="389"/>
    </location>
</feature>
<feature type="region of interest" description="Disordered" evidence="1">
    <location>
        <begin position="404"/>
        <end position="450"/>
    </location>
</feature>
<evidence type="ECO:0000313" key="3">
    <source>
        <dbReference type="Proteomes" id="UP000789595"/>
    </source>
</evidence>
<dbReference type="GO" id="GO:0016799">
    <property type="term" value="F:hydrolase activity, hydrolyzing N-glycosyl compounds"/>
    <property type="evidence" value="ECO:0007669"/>
    <property type="project" value="InterPro"/>
</dbReference>
<accession>A0A8J2WL85</accession>
<keyword evidence="3" id="KW-1185">Reference proteome</keyword>
<proteinExistence type="predicted"/>
<name>A0A8J2WL85_9STRA</name>
<dbReference type="Proteomes" id="UP000789595">
    <property type="component" value="Unassembled WGS sequence"/>
</dbReference>
<dbReference type="OrthoDB" id="10629733at2759"/>
<feature type="compositionally biased region" description="Basic and acidic residues" evidence="1">
    <location>
        <begin position="372"/>
        <end position="382"/>
    </location>
</feature>
<dbReference type="AlphaFoldDB" id="A0A8J2WL85"/>
<dbReference type="SUPFAM" id="SSF53590">
    <property type="entry name" value="Nucleoside hydrolase"/>
    <property type="match status" value="1"/>
</dbReference>
<evidence type="ECO:0000313" key="2">
    <source>
        <dbReference type="EMBL" id="CAH0372585.1"/>
    </source>
</evidence>
<sequence length="450" mass="47736">MGYLIEEDLCTVSTTETVQKHRAAPTSSGRTCVVVDCELANCLGDLWAIAYLLSAPNVDLRYVLATGGDTRAKLRVISKFLAHCGRADVEVGAGPTGPSEPWLEAGDDGVLRPCSQYHPRCGPNPLLRDWAKKFDDRQQLARGGYPAYDPIVRLRDALDSRVDDTEAVVLCLGSLENVERLLDLDEDVFARRGGARVAAVRALDEPGDRAKRVLSAASSGLVARRGACAAALGPSLEDASARDPFLCADSQAALALAQAQLAAGRAFGGDVALRGFLESSIYAFVACPPPGAAPEVALDVREAAVDVVDGALEDVDDERRGLLYVDVVEGWADAADASLVRDVVVKTVADGPWCPQGAHKAKEHKRQHRPRPRSEGPRRVPGEDEGANAATADYGAVVITHRHGYARPGPRAAMSTRQVPGGGGGTTKPPRPASPLLGTRRRVTAPAFHK</sequence>
<evidence type="ECO:0008006" key="4">
    <source>
        <dbReference type="Google" id="ProtNLM"/>
    </source>
</evidence>
<evidence type="ECO:0000256" key="1">
    <source>
        <dbReference type="SAM" id="MobiDB-lite"/>
    </source>
</evidence>
<dbReference type="Gene3D" id="3.90.245.10">
    <property type="entry name" value="Ribonucleoside hydrolase-like"/>
    <property type="match status" value="1"/>
</dbReference>
<protein>
    <recommendedName>
        <fullName evidence="4">Inosine/uridine-preferring nucleoside hydrolase domain-containing protein</fullName>
    </recommendedName>
</protein>
<feature type="compositionally biased region" description="Basic residues" evidence="1">
    <location>
        <begin position="359"/>
        <end position="371"/>
    </location>
</feature>
<organism evidence="2 3">
    <name type="scientific">Pelagomonas calceolata</name>
    <dbReference type="NCBI Taxonomy" id="35677"/>
    <lineage>
        <taxon>Eukaryota</taxon>
        <taxon>Sar</taxon>
        <taxon>Stramenopiles</taxon>
        <taxon>Ochrophyta</taxon>
        <taxon>Pelagophyceae</taxon>
        <taxon>Pelagomonadales</taxon>
        <taxon>Pelagomonadaceae</taxon>
        <taxon>Pelagomonas</taxon>
    </lineage>
</organism>
<reference evidence="2" key="1">
    <citation type="submission" date="2021-11" db="EMBL/GenBank/DDBJ databases">
        <authorList>
            <consortium name="Genoscope - CEA"/>
            <person name="William W."/>
        </authorList>
    </citation>
    <scope>NUCLEOTIDE SEQUENCE</scope>
</reference>
<comment type="caution">
    <text evidence="2">The sequence shown here is derived from an EMBL/GenBank/DDBJ whole genome shotgun (WGS) entry which is preliminary data.</text>
</comment>
<dbReference type="EMBL" id="CAKKNE010000003">
    <property type="protein sequence ID" value="CAH0372585.1"/>
    <property type="molecule type" value="Genomic_DNA"/>
</dbReference>
<gene>
    <name evidence="2" type="ORF">PECAL_3P25940</name>
</gene>
<dbReference type="InterPro" id="IPR036452">
    <property type="entry name" value="Ribo_hydro-like"/>
</dbReference>
<feature type="compositionally biased region" description="Basic residues" evidence="1">
    <location>
        <begin position="439"/>
        <end position="450"/>
    </location>
</feature>